<dbReference type="EMBL" id="NEVQ01000020">
    <property type="protein sequence ID" value="OZI52975.1"/>
    <property type="molecule type" value="Genomic_DNA"/>
</dbReference>
<keyword evidence="1 2" id="KW-0808">Transferase</keyword>
<dbReference type="GO" id="GO:0008410">
    <property type="term" value="F:CoA-transferase activity"/>
    <property type="evidence" value="ECO:0007669"/>
    <property type="project" value="TreeGrafter"/>
</dbReference>
<dbReference type="AlphaFoldDB" id="A0A261TU75"/>
<name>A0A261TU75_9BORD</name>
<dbReference type="SUPFAM" id="SSF89796">
    <property type="entry name" value="CoA-transferase family III (CaiB/BaiF)"/>
    <property type="match status" value="1"/>
</dbReference>
<gene>
    <name evidence="2" type="ORF">CAL20_20165</name>
</gene>
<sequence length="435" mass="47860">MDKKTSAANRLKRTSYSANSHGPLRGLRVIDLSRLVAGNMLTLQLADFGADVIKVEPRNGDTLRAFKTRDVETFWKVYCRNKRSVCLDFRHERAIGLLRKMIDRADVLVESFRPGVLEQMGLAPDMLRRTNPKLVVVRISGWGQSGPYNRRPGFGTLVEGYSGFAAMNGFQDREPVLPPMFLGDMTAGLYGASATMTALWEVRINGGQGQDIDLSLFEPMISILGPQAASYRITGKVKARTGSRSSTTAPRNTYKTADGQWVCVSTSTQTMAARLFCAIGRADMNADPRYSTNVARLEHVQEVDAVVSEFVGQRTLAENLQIFEAAEVTVGPIYDASHLLHDDYVIARESLIDVEDADLDYMPMHNVVPRLSTTPGTLRRPAPRKGQHTAECLTELLDDTDLQPLFDQGVIFGETSTANKTEASVPSVSALPQTA</sequence>
<dbReference type="Proteomes" id="UP000216885">
    <property type="component" value="Unassembled WGS sequence"/>
</dbReference>
<dbReference type="Pfam" id="PF02515">
    <property type="entry name" value="CoA_transf_3"/>
    <property type="match status" value="1"/>
</dbReference>
<protein>
    <submittedName>
        <fullName evidence="2">CoA transferase</fullName>
    </submittedName>
</protein>
<comment type="caution">
    <text evidence="2">The sequence shown here is derived from an EMBL/GenBank/DDBJ whole genome shotgun (WGS) entry which is preliminary data.</text>
</comment>
<dbReference type="RefSeq" id="WP_094838781.1">
    <property type="nucleotide sequence ID" value="NZ_NEVQ01000020.1"/>
</dbReference>
<evidence type="ECO:0000313" key="3">
    <source>
        <dbReference type="Proteomes" id="UP000216885"/>
    </source>
</evidence>
<accession>A0A261TU75</accession>
<keyword evidence="3" id="KW-1185">Reference proteome</keyword>
<evidence type="ECO:0000313" key="2">
    <source>
        <dbReference type="EMBL" id="OZI52975.1"/>
    </source>
</evidence>
<dbReference type="InterPro" id="IPR023606">
    <property type="entry name" value="CoA-Trfase_III_dom_1_sf"/>
</dbReference>
<organism evidence="2 3">
    <name type="scientific">Bordetella genomosp. 4</name>
    <dbReference type="NCBI Taxonomy" id="463044"/>
    <lineage>
        <taxon>Bacteria</taxon>
        <taxon>Pseudomonadati</taxon>
        <taxon>Pseudomonadota</taxon>
        <taxon>Betaproteobacteria</taxon>
        <taxon>Burkholderiales</taxon>
        <taxon>Alcaligenaceae</taxon>
        <taxon>Bordetella</taxon>
    </lineage>
</organism>
<dbReference type="Gene3D" id="3.40.50.10540">
    <property type="entry name" value="Crotonobetainyl-coa:carnitine coa-transferase, domain 1"/>
    <property type="match status" value="1"/>
</dbReference>
<proteinExistence type="predicted"/>
<reference evidence="2 3" key="1">
    <citation type="submission" date="2017-05" db="EMBL/GenBank/DDBJ databases">
        <title>Complete and WGS of Bordetella genogroups.</title>
        <authorList>
            <person name="Spilker T."/>
            <person name="LiPuma J."/>
        </authorList>
    </citation>
    <scope>NUCLEOTIDE SEQUENCE [LARGE SCALE GENOMIC DNA]</scope>
    <source>
        <strain evidence="2 3">AU9919</strain>
    </source>
</reference>
<dbReference type="InterPro" id="IPR050483">
    <property type="entry name" value="CoA-transferase_III_domain"/>
</dbReference>
<dbReference type="PANTHER" id="PTHR48207">
    <property type="entry name" value="SUCCINATE--HYDROXYMETHYLGLUTARATE COA-TRANSFERASE"/>
    <property type="match status" value="1"/>
</dbReference>
<dbReference type="InterPro" id="IPR044855">
    <property type="entry name" value="CoA-Trfase_III_dom3_sf"/>
</dbReference>
<dbReference type="InterPro" id="IPR003673">
    <property type="entry name" value="CoA-Trfase_fam_III"/>
</dbReference>
<evidence type="ECO:0000256" key="1">
    <source>
        <dbReference type="ARBA" id="ARBA00022679"/>
    </source>
</evidence>
<dbReference type="PANTHER" id="PTHR48207:SF3">
    <property type="entry name" value="SUCCINATE--HYDROXYMETHYLGLUTARATE COA-TRANSFERASE"/>
    <property type="match status" value="1"/>
</dbReference>
<dbReference type="Gene3D" id="3.30.1540.10">
    <property type="entry name" value="formyl-coa transferase, domain 3"/>
    <property type="match status" value="1"/>
</dbReference>